<dbReference type="InterPro" id="IPR050109">
    <property type="entry name" value="HTH-type_TetR-like_transc_reg"/>
</dbReference>
<dbReference type="Gene3D" id="1.10.357.10">
    <property type="entry name" value="Tetracycline Repressor, domain 2"/>
    <property type="match status" value="1"/>
</dbReference>
<dbReference type="PRINTS" id="PR00455">
    <property type="entry name" value="HTHTETR"/>
</dbReference>
<evidence type="ECO:0000313" key="3">
    <source>
        <dbReference type="EMBL" id="SVE05140.1"/>
    </source>
</evidence>
<accession>A0A383AC15</accession>
<dbReference type="PANTHER" id="PTHR30055:SF235">
    <property type="entry name" value="TRANSCRIPTIONAL REGULATORY PROTEIN"/>
    <property type="match status" value="1"/>
</dbReference>
<name>A0A383AC15_9ZZZZ</name>
<organism evidence="3">
    <name type="scientific">marine metagenome</name>
    <dbReference type="NCBI Taxonomy" id="408172"/>
    <lineage>
        <taxon>unclassified sequences</taxon>
        <taxon>metagenomes</taxon>
        <taxon>ecological metagenomes</taxon>
    </lineage>
</organism>
<dbReference type="GO" id="GO:0000976">
    <property type="term" value="F:transcription cis-regulatory region binding"/>
    <property type="evidence" value="ECO:0007669"/>
    <property type="project" value="TreeGrafter"/>
</dbReference>
<dbReference type="Pfam" id="PF00440">
    <property type="entry name" value="TetR_N"/>
    <property type="match status" value="1"/>
</dbReference>
<dbReference type="PANTHER" id="PTHR30055">
    <property type="entry name" value="HTH-TYPE TRANSCRIPTIONAL REGULATOR RUTR"/>
    <property type="match status" value="1"/>
</dbReference>
<reference evidence="3" key="1">
    <citation type="submission" date="2018-05" db="EMBL/GenBank/DDBJ databases">
        <authorList>
            <person name="Lanie J.A."/>
            <person name="Ng W.-L."/>
            <person name="Kazmierczak K.M."/>
            <person name="Andrzejewski T.M."/>
            <person name="Davidsen T.M."/>
            <person name="Wayne K.J."/>
            <person name="Tettelin H."/>
            <person name="Glass J.I."/>
            <person name="Rusch D."/>
            <person name="Podicherti R."/>
            <person name="Tsui H.-C.T."/>
            <person name="Winkler M.E."/>
        </authorList>
    </citation>
    <scope>NUCLEOTIDE SEQUENCE</scope>
</reference>
<dbReference type="PROSITE" id="PS01081">
    <property type="entry name" value="HTH_TETR_1"/>
    <property type="match status" value="1"/>
</dbReference>
<dbReference type="SUPFAM" id="SSF48498">
    <property type="entry name" value="Tetracyclin repressor-like, C-terminal domain"/>
    <property type="match status" value="1"/>
</dbReference>
<dbReference type="InterPro" id="IPR036271">
    <property type="entry name" value="Tet_transcr_reg_TetR-rel_C_sf"/>
</dbReference>
<dbReference type="InterPro" id="IPR023772">
    <property type="entry name" value="DNA-bd_HTH_TetR-type_CS"/>
</dbReference>
<dbReference type="AlphaFoldDB" id="A0A383AC15"/>
<dbReference type="GO" id="GO:0003700">
    <property type="term" value="F:DNA-binding transcription factor activity"/>
    <property type="evidence" value="ECO:0007669"/>
    <property type="project" value="TreeGrafter"/>
</dbReference>
<dbReference type="InterPro" id="IPR001647">
    <property type="entry name" value="HTH_TetR"/>
</dbReference>
<evidence type="ECO:0000259" key="2">
    <source>
        <dbReference type="PROSITE" id="PS50977"/>
    </source>
</evidence>
<dbReference type="PROSITE" id="PS50977">
    <property type="entry name" value="HTH_TETR_2"/>
    <property type="match status" value="1"/>
</dbReference>
<dbReference type="Pfam" id="PF17939">
    <property type="entry name" value="TetR_C_30"/>
    <property type="match status" value="1"/>
</dbReference>
<dbReference type="InterPro" id="IPR009057">
    <property type="entry name" value="Homeodomain-like_sf"/>
</dbReference>
<sequence>MTTITPHTRDRLLDSAERLFAENGVNATSLRHITNDAEANLASVNYHFGSKEELFRQVFARRIGPINEERLRLLDTCEAQSTPSLECVLEAFLAPTLRLRSDPEQGGEYFMCLMGRLFSEPTEWKTMLMEEFNEIFQRFGTALQMALPEHAPGDLTWHLFFTIGAMAHLMTAGDLLKTFTQDRCDPADVEGTLRRLIDFSAAGFRGASRGESP</sequence>
<feature type="domain" description="HTH tetR-type" evidence="2">
    <location>
        <begin position="6"/>
        <end position="66"/>
    </location>
</feature>
<gene>
    <name evidence="3" type="ORF">METZ01_LOCUS457994</name>
</gene>
<keyword evidence="1" id="KW-0238">DNA-binding</keyword>
<protein>
    <recommendedName>
        <fullName evidence="2">HTH tetR-type domain-containing protein</fullName>
    </recommendedName>
</protein>
<dbReference type="InterPro" id="IPR041586">
    <property type="entry name" value="PsrA_TetR_C"/>
</dbReference>
<evidence type="ECO:0000256" key="1">
    <source>
        <dbReference type="ARBA" id="ARBA00023125"/>
    </source>
</evidence>
<dbReference type="SUPFAM" id="SSF46689">
    <property type="entry name" value="Homeodomain-like"/>
    <property type="match status" value="1"/>
</dbReference>
<proteinExistence type="predicted"/>
<dbReference type="EMBL" id="UINC01190806">
    <property type="protein sequence ID" value="SVE05140.1"/>
    <property type="molecule type" value="Genomic_DNA"/>
</dbReference>